<dbReference type="EMBL" id="AGBW02007713">
    <property type="protein sequence ID" value="OWR54687.1"/>
    <property type="molecule type" value="Genomic_DNA"/>
</dbReference>
<evidence type="ECO:0000313" key="1">
    <source>
        <dbReference type="EMBL" id="OWR54687.1"/>
    </source>
</evidence>
<dbReference type="InParanoid" id="A0A212FLT1"/>
<comment type="caution">
    <text evidence="1">The sequence shown here is derived from an EMBL/GenBank/DDBJ whole genome shotgun (WGS) entry which is preliminary data.</text>
</comment>
<protein>
    <submittedName>
        <fullName evidence="1">Uncharacterized protein</fullName>
    </submittedName>
</protein>
<accession>A0A212FLT1</accession>
<reference evidence="1 2" key="1">
    <citation type="journal article" date="2011" name="Cell">
        <title>The monarch butterfly genome yields insights into long-distance migration.</title>
        <authorList>
            <person name="Zhan S."/>
            <person name="Merlin C."/>
            <person name="Boore J.L."/>
            <person name="Reppert S.M."/>
        </authorList>
    </citation>
    <scope>NUCLEOTIDE SEQUENCE [LARGE SCALE GENOMIC DNA]</scope>
    <source>
        <strain evidence="1">F-2</strain>
    </source>
</reference>
<name>A0A212FLT1_DANPL</name>
<gene>
    <name evidence="1" type="ORF">KGM_209216B</name>
</gene>
<organism evidence="1 2">
    <name type="scientific">Danaus plexippus plexippus</name>
    <dbReference type="NCBI Taxonomy" id="278856"/>
    <lineage>
        <taxon>Eukaryota</taxon>
        <taxon>Metazoa</taxon>
        <taxon>Ecdysozoa</taxon>
        <taxon>Arthropoda</taxon>
        <taxon>Hexapoda</taxon>
        <taxon>Insecta</taxon>
        <taxon>Pterygota</taxon>
        <taxon>Neoptera</taxon>
        <taxon>Endopterygota</taxon>
        <taxon>Lepidoptera</taxon>
        <taxon>Glossata</taxon>
        <taxon>Ditrysia</taxon>
        <taxon>Papilionoidea</taxon>
        <taxon>Nymphalidae</taxon>
        <taxon>Danainae</taxon>
        <taxon>Danaini</taxon>
        <taxon>Danaina</taxon>
        <taxon>Danaus</taxon>
        <taxon>Danaus</taxon>
    </lineage>
</organism>
<evidence type="ECO:0000313" key="2">
    <source>
        <dbReference type="Proteomes" id="UP000007151"/>
    </source>
</evidence>
<dbReference type="AlphaFoldDB" id="A0A212FLT1"/>
<dbReference type="KEGG" id="dpl:KGM_209216B"/>
<feature type="non-terminal residue" evidence="1">
    <location>
        <position position="1"/>
    </location>
</feature>
<proteinExistence type="predicted"/>
<sequence>GVQSGLKKVGLAMLSLSISIDDKNKVSNGASCYPSLMGNAIPFHGTHGACFDHST</sequence>
<dbReference type="Proteomes" id="UP000007151">
    <property type="component" value="Unassembled WGS sequence"/>
</dbReference>
<keyword evidence="2" id="KW-1185">Reference proteome</keyword>